<keyword evidence="3 6" id="KW-0378">Hydrolase</keyword>
<evidence type="ECO:0000256" key="2">
    <source>
        <dbReference type="ARBA" id="ARBA00022723"/>
    </source>
</evidence>
<protein>
    <recommendedName>
        <fullName evidence="8">Peptidase M48 domain-containing protein</fullName>
    </recommendedName>
</protein>
<keyword evidence="2" id="KW-0479">Metal-binding</keyword>
<evidence type="ECO:0000256" key="6">
    <source>
        <dbReference type="RuleBase" id="RU003983"/>
    </source>
</evidence>
<dbReference type="OrthoDB" id="9810445at2"/>
<dbReference type="RefSeq" id="WP_138572901.1">
    <property type="nucleotide sequence ID" value="NZ_CP040818.1"/>
</dbReference>
<keyword evidence="7" id="KW-0812">Transmembrane</keyword>
<gene>
    <name evidence="9" type="ORF">FDP22_10975</name>
</gene>
<keyword evidence="7" id="KW-1133">Transmembrane helix</keyword>
<keyword evidence="4 6" id="KW-0862">Zinc</keyword>
<feature type="transmembrane region" description="Helical" evidence="7">
    <location>
        <begin position="112"/>
        <end position="141"/>
    </location>
</feature>
<dbReference type="GO" id="GO:0016020">
    <property type="term" value="C:membrane"/>
    <property type="evidence" value="ECO:0007669"/>
    <property type="project" value="TreeGrafter"/>
</dbReference>
<dbReference type="GO" id="GO:0051603">
    <property type="term" value="P:proteolysis involved in protein catabolic process"/>
    <property type="evidence" value="ECO:0007669"/>
    <property type="project" value="TreeGrafter"/>
</dbReference>
<dbReference type="Gene3D" id="3.30.2010.10">
    <property type="entry name" value="Metalloproteases ('zincins'), catalytic domain"/>
    <property type="match status" value="1"/>
</dbReference>
<evidence type="ECO:0000313" key="10">
    <source>
        <dbReference type="Proteomes" id="UP000305888"/>
    </source>
</evidence>
<keyword evidence="7" id="KW-0472">Membrane</keyword>
<evidence type="ECO:0000259" key="8">
    <source>
        <dbReference type="Pfam" id="PF01435"/>
    </source>
</evidence>
<evidence type="ECO:0000256" key="1">
    <source>
        <dbReference type="ARBA" id="ARBA00022670"/>
    </source>
</evidence>
<evidence type="ECO:0000256" key="4">
    <source>
        <dbReference type="ARBA" id="ARBA00022833"/>
    </source>
</evidence>
<reference evidence="9 10" key="1">
    <citation type="submission" date="2019-06" db="EMBL/GenBank/DDBJ databases">
        <title>Genome sequence of Rhodobacteraceae bacterium D4M1.</title>
        <authorList>
            <person name="Cao J."/>
        </authorList>
    </citation>
    <scope>NUCLEOTIDE SEQUENCE [LARGE SCALE GENOMIC DNA]</scope>
    <source>
        <strain evidence="9 10">D4M1</strain>
    </source>
</reference>
<proteinExistence type="inferred from homology"/>
<dbReference type="InterPro" id="IPR051156">
    <property type="entry name" value="Mito/Outer_Membr_Metalloprot"/>
</dbReference>
<dbReference type="Proteomes" id="UP000305888">
    <property type="component" value="Chromosome"/>
</dbReference>
<dbReference type="GO" id="GO:0004222">
    <property type="term" value="F:metalloendopeptidase activity"/>
    <property type="evidence" value="ECO:0007669"/>
    <property type="project" value="InterPro"/>
</dbReference>
<keyword evidence="5 6" id="KW-0482">Metalloprotease</keyword>
<dbReference type="PANTHER" id="PTHR22726">
    <property type="entry name" value="METALLOENDOPEPTIDASE OMA1"/>
    <property type="match status" value="1"/>
</dbReference>
<keyword evidence="1 6" id="KW-0645">Protease</keyword>
<feature type="domain" description="Peptidase M48" evidence="8">
    <location>
        <begin position="185"/>
        <end position="254"/>
    </location>
</feature>
<evidence type="ECO:0000256" key="7">
    <source>
        <dbReference type="SAM" id="Phobius"/>
    </source>
</evidence>
<dbReference type="GO" id="GO:0046872">
    <property type="term" value="F:metal ion binding"/>
    <property type="evidence" value="ECO:0007669"/>
    <property type="project" value="UniProtKB-KW"/>
</dbReference>
<comment type="cofactor">
    <cofactor evidence="6">
        <name>Zn(2+)</name>
        <dbReference type="ChEBI" id="CHEBI:29105"/>
    </cofactor>
    <text evidence="6">Binds 1 zinc ion per subunit.</text>
</comment>
<keyword evidence="10" id="KW-1185">Reference proteome</keyword>
<evidence type="ECO:0000313" key="9">
    <source>
        <dbReference type="EMBL" id="QDL92253.1"/>
    </source>
</evidence>
<organism evidence="9 10">
    <name type="scientific">Paroceanicella profunda</name>
    <dbReference type="NCBI Taxonomy" id="2579971"/>
    <lineage>
        <taxon>Bacteria</taxon>
        <taxon>Pseudomonadati</taxon>
        <taxon>Pseudomonadota</taxon>
        <taxon>Alphaproteobacteria</taxon>
        <taxon>Rhodobacterales</taxon>
        <taxon>Paracoccaceae</taxon>
        <taxon>Paroceanicella</taxon>
    </lineage>
</organism>
<dbReference type="KEGG" id="ppru:FDP22_10975"/>
<accession>A0A5B8G1B2</accession>
<dbReference type="Pfam" id="PF01435">
    <property type="entry name" value="Peptidase_M48"/>
    <property type="match status" value="1"/>
</dbReference>
<dbReference type="PANTHER" id="PTHR22726:SF1">
    <property type="entry name" value="METALLOENDOPEPTIDASE OMA1, MITOCHONDRIAL"/>
    <property type="match status" value="1"/>
</dbReference>
<dbReference type="InterPro" id="IPR001915">
    <property type="entry name" value="Peptidase_M48"/>
</dbReference>
<name>A0A5B8G1B2_9RHOB</name>
<evidence type="ECO:0000256" key="3">
    <source>
        <dbReference type="ARBA" id="ARBA00022801"/>
    </source>
</evidence>
<dbReference type="AlphaFoldDB" id="A0A5B8G1B2"/>
<comment type="similarity">
    <text evidence="6">Belongs to the peptidase M48 family.</text>
</comment>
<sequence length="370" mass="39606">MSRTALERYALLEALGLYYDGFEDHPREVVVKFGEATLTLLSTNDLPITHWALASLRRLPDSPPDGPLRLSPGPESDERLELSDPDMIEALTLVCRDLDGTPQPRNRRALKLIGGAGLLAAALVALYLAVPMMAVQIALLLPQARQQLLGRAMVQDLRTDLGDGTPLRMCDAPEGVRALTRMMTRLTRGDAAGGRVTVQVFDHPMQSAFAVPGHRILVFRGLIEAADSPEDLAGLLAHALGHALAEDPTGRTLAAATPMEIAEIVFGRLSPDTVSRLAADLPQSDYADKREAEAIARATGLLRQAGLPETAGQALLRRLAAQGATDTGTGPVPHAARHVMPEPPAPEAAAPFIPSLDDQDWVALRGICDR</sequence>
<dbReference type="EMBL" id="CP040818">
    <property type="protein sequence ID" value="QDL92253.1"/>
    <property type="molecule type" value="Genomic_DNA"/>
</dbReference>
<evidence type="ECO:0000256" key="5">
    <source>
        <dbReference type="ARBA" id="ARBA00023049"/>
    </source>
</evidence>